<evidence type="ECO:0008006" key="3">
    <source>
        <dbReference type="Google" id="ProtNLM"/>
    </source>
</evidence>
<sequence length="494" mass="55377">MHRLWHIDEIVRLILTNLGKGVSALALACSSKSLTDITLDFLWEHLERVIQLMMCLPPDSWEIRGHEFVFLRCPTTAEWLRFSSYARRVRTLSTCGPGAPIISLSAYHVLSMKAPTLGHHVLPNLLSVRWNDDYTWTLTPFLRLFLNPGLVNVRIEFPTTDPHPYHLAVVSSIPTRHLAHLRLYSLPSGNDDSFLEALQNLLEEASGTLISVCLYGEISARIFDSLLRFHNLRYLKVEPPMAPISPPDVVLPSLEKLVVRSDSVSLWLPILAKIPDPALQSLKVTFLEDSSPTDFQMLGSSLQNTNKGRTLTSLKCCWEDTTTITEAGLRPLLSLERLTTLILSSVYTCIVQLDDSFICRLAMALPRLETLMLGDSLCDAVDTRNVTIEGLVALATNCVDLNFLQLPFDATDIPSRDTHANSQTRKSSCKLRTLSVGENSLLPSGHDDVSLVAFVLLRIFPHVEKIIGAEREWREVKRVVKLLRKASTIILPFT</sequence>
<proteinExistence type="predicted"/>
<dbReference type="EMBL" id="WIUZ02000006">
    <property type="protein sequence ID" value="KAF9786411.1"/>
    <property type="molecule type" value="Genomic_DNA"/>
</dbReference>
<name>A0A9P6L7V3_9AGAM</name>
<dbReference type="Gene3D" id="3.80.10.10">
    <property type="entry name" value="Ribonuclease Inhibitor"/>
    <property type="match status" value="1"/>
</dbReference>
<protein>
    <recommendedName>
        <fullName evidence="3">F-box domain-containing protein</fullName>
    </recommendedName>
</protein>
<evidence type="ECO:0000313" key="1">
    <source>
        <dbReference type="EMBL" id="KAF9786411.1"/>
    </source>
</evidence>
<dbReference type="InterPro" id="IPR032675">
    <property type="entry name" value="LRR_dom_sf"/>
</dbReference>
<evidence type="ECO:0000313" key="2">
    <source>
        <dbReference type="Proteomes" id="UP000736335"/>
    </source>
</evidence>
<organism evidence="1 2">
    <name type="scientific">Thelephora terrestris</name>
    <dbReference type="NCBI Taxonomy" id="56493"/>
    <lineage>
        <taxon>Eukaryota</taxon>
        <taxon>Fungi</taxon>
        <taxon>Dikarya</taxon>
        <taxon>Basidiomycota</taxon>
        <taxon>Agaricomycotina</taxon>
        <taxon>Agaricomycetes</taxon>
        <taxon>Thelephorales</taxon>
        <taxon>Thelephoraceae</taxon>
        <taxon>Thelephora</taxon>
    </lineage>
</organism>
<gene>
    <name evidence="1" type="ORF">BJ322DRAFT_1059464</name>
</gene>
<dbReference type="OrthoDB" id="3543113at2759"/>
<dbReference type="Proteomes" id="UP000736335">
    <property type="component" value="Unassembled WGS sequence"/>
</dbReference>
<reference evidence="1" key="2">
    <citation type="submission" date="2020-11" db="EMBL/GenBank/DDBJ databases">
        <authorList>
            <consortium name="DOE Joint Genome Institute"/>
            <person name="Kuo A."/>
            <person name="Miyauchi S."/>
            <person name="Kiss E."/>
            <person name="Drula E."/>
            <person name="Kohler A."/>
            <person name="Sanchez-Garcia M."/>
            <person name="Andreopoulos B."/>
            <person name="Barry K.W."/>
            <person name="Bonito G."/>
            <person name="Buee M."/>
            <person name="Carver A."/>
            <person name="Chen C."/>
            <person name="Cichocki N."/>
            <person name="Clum A."/>
            <person name="Culley D."/>
            <person name="Crous P.W."/>
            <person name="Fauchery L."/>
            <person name="Girlanda M."/>
            <person name="Hayes R."/>
            <person name="Keri Z."/>
            <person name="Labutti K."/>
            <person name="Lipzen A."/>
            <person name="Lombard V."/>
            <person name="Magnuson J."/>
            <person name="Maillard F."/>
            <person name="Morin E."/>
            <person name="Murat C."/>
            <person name="Nolan M."/>
            <person name="Ohm R."/>
            <person name="Pangilinan J."/>
            <person name="Pereira M."/>
            <person name="Perotto S."/>
            <person name="Peter M."/>
            <person name="Riley R."/>
            <person name="Sitrit Y."/>
            <person name="Stielow B."/>
            <person name="Szollosi G."/>
            <person name="Zifcakova L."/>
            <person name="Stursova M."/>
            <person name="Spatafora J.W."/>
            <person name="Tedersoo L."/>
            <person name="Vaario L.-M."/>
            <person name="Yamada A."/>
            <person name="Yan M."/>
            <person name="Wang P."/>
            <person name="Xu J."/>
            <person name="Bruns T."/>
            <person name="Baldrian P."/>
            <person name="Vilgalys R."/>
            <person name="Henrissat B."/>
            <person name="Grigoriev I.V."/>
            <person name="Hibbett D."/>
            <person name="Nagy L.G."/>
            <person name="Martin F.M."/>
        </authorList>
    </citation>
    <scope>NUCLEOTIDE SEQUENCE</scope>
    <source>
        <strain evidence="1">UH-Tt-Lm1</strain>
    </source>
</reference>
<dbReference type="SUPFAM" id="SSF52047">
    <property type="entry name" value="RNI-like"/>
    <property type="match status" value="1"/>
</dbReference>
<comment type="caution">
    <text evidence="1">The sequence shown here is derived from an EMBL/GenBank/DDBJ whole genome shotgun (WGS) entry which is preliminary data.</text>
</comment>
<keyword evidence="2" id="KW-1185">Reference proteome</keyword>
<dbReference type="AlphaFoldDB" id="A0A9P6L7V3"/>
<accession>A0A9P6L7V3</accession>
<reference evidence="1" key="1">
    <citation type="journal article" date="2020" name="Nat. Commun.">
        <title>Large-scale genome sequencing of mycorrhizal fungi provides insights into the early evolution of symbiotic traits.</title>
        <authorList>
            <person name="Miyauchi S."/>
            <person name="Kiss E."/>
            <person name="Kuo A."/>
            <person name="Drula E."/>
            <person name="Kohler A."/>
            <person name="Sanchez-Garcia M."/>
            <person name="Morin E."/>
            <person name="Andreopoulos B."/>
            <person name="Barry K.W."/>
            <person name="Bonito G."/>
            <person name="Buee M."/>
            <person name="Carver A."/>
            <person name="Chen C."/>
            <person name="Cichocki N."/>
            <person name="Clum A."/>
            <person name="Culley D."/>
            <person name="Crous P.W."/>
            <person name="Fauchery L."/>
            <person name="Girlanda M."/>
            <person name="Hayes R.D."/>
            <person name="Keri Z."/>
            <person name="LaButti K."/>
            <person name="Lipzen A."/>
            <person name="Lombard V."/>
            <person name="Magnuson J."/>
            <person name="Maillard F."/>
            <person name="Murat C."/>
            <person name="Nolan M."/>
            <person name="Ohm R.A."/>
            <person name="Pangilinan J."/>
            <person name="Pereira M.F."/>
            <person name="Perotto S."/>
            <person name="Peter M."/>
            <person name="Pfister S."/>
            <person name="Riley R."/>
            <person name="Sitrit Y."/>
            <person name="Stielow J.B."/>
            <person name="Szollosi G."/>
            <person name="Zifcakova L."/>
            <person name="Stursova M."/>
            <person name="Spatafora J.W."/>
            <person name="Tedersoo L."/>
            <person name="Vaario L.M."/>
            <person name="Yamada A."/>
            <person name="Yan M."/>
            <person name="Wang P."/>
            <person name="Xu J."/>
            <person name="Bruns T."/>
            <person name="Baldrian P."/>
            <person name="Vilgalys R."/>
            <person name="Dunand C."/>
            <person name="Henrissat B."/>
            <person name="Grigoriev I.V."/>
            <person name="Hibbett D."/>
            <person name="Nagy L.G."/>
            <person name="Martin F.M."/>
        </authorList>
    </citation>
    <scope>NUCLEOTIDE SEQUENCE</scope>
    <source>
        <strain evidence="1">UH-Tt-Lm1</strain>
    </source>
</reference>